<accession>A0ABS7ZI65</accession>
<keyword evidence="3" id="KW-1185">Reference proteome</keyword>
<comment type="caution">
    <text evidence="2">The sequence shown here is derived from an EMBL/GenBank/DDBJ whole genome shotgun (WGS) entry which is preliminary data.</text>
</comment>
<dbReference type="InterPro" id="IPR027417">
    <property type="entry name" value="P-loop_NTPase"/>
</dbReference>
<name>A0ABS7ZI65_9MICO</name>
<dbReference type="Proteomes" id="UP001319870">
    <property type="component" value="Unassembled WGS sequence"/>
</dbReference>
<keyword evidence="2" id="KW-0547">Nucleotide-binding</keyword>
<dbReference type="GO" id="GO:0005524">
    <property type="term" value="F:ATP binding"/>
    <property type="evidence" value="ECO:0007669"/>
    <property type="project" value="UniProtKB-KW"/>
</dbReference>
<dbReference type="Pfam" id="PF13671">
    <property type="entry name" value="AAA_33"/>
    <property type="match status" value="1"/>
</dbReference>
<dbReference type="SUPFAM" id="SSF52540">
    <property type="entry name" value="P-loop containing nucleoside triphosphate hydrolases"/>
    <property type="match status" value="1"/>
</dbReference>
<reference evidence="2 3" key="1">
    <citation type="submission" date="2021-09" db="EMBL/GenBank/DDBJ databases">
        <title>Isoptericola luteus sp. nov., a novel bacterium isolated from Harbin, the capital city of Heilongjiang province.</title>
        <authorList>
            <person name="Li J."/>
        </authorList>
    </citation>
    <scope>NUCLEOTIDE SEQUENCE [LARGE SCALE GENOMIC DNA]</scope>
    <source>
        <strain evidence="2 3">NEAU-Y5</strain>
    </source>
</reference>
<sequence>MVDSGPRPDELFAKCPPARGGWEAGELCSVGQVSADQTRRPRVVMMCGPGGAGKTTYAKRLERAGWIRLSFEVEFWDRGITTMPDAAVVAEVAAELKARLLRHLTAGSDVVLDFGFWFRRQRDEYRALLAPHGVVPETVYVATDLATILSRIGDRQGKGADDWPLTETTAAEYFARFEPPSPEEGPLEVVRENRRARG</sequence>
<feature type="region of interest" description="Disordered" evidence="1">
    <location>
        <begin position="177"/>
        <end position="198"/>
    </location>
</feature>
<keyword evidence="2" id="KW-0067">ATP-binding</keyword>
<proteinExistence type="predicted"/>
<dbReference type="RefSeq" id="WP_225565927.1">
    <property type="nucleotide sequence ID" value="NZ_JAIXCQ010000008.1"/>
</dbReference>
<evidence type="ECO:0000256" key="1">
    <source>
        <dbReference type="SAM" id="MobiDB-lite"/>
    </source>
</evidence>
<evidence type="ECO:0000313" key="2">
    <source>
        <dbReference type="EMBL" id="MCA5894162.1"/>
    </source>
</evidence>
<protein>
    <submittedName>
        <fullName evidence="2">ATP-binding protein</fullName>
    </submittedName>
</protein>
<dbReference type="EMBL" id="JAIXCQ010000008">
    <property type="protein sequence ID" value="MCA5894162.1"/>
    <property type="molecule type" value="Genomic_DNA"/>
</dbReference>
<feature type="compositionally biased region" description="Basic and acidic residues" evidence="1">
    <location>
        <begin position="189"/>
        <end position="198"/>
    </location>
</feature>
<evidence type="ECO:0000313" key="3">
    <source>
        <dbReference type="Proteomes" id="UP001319870"/>
    </source>
</evidence>
<organism evidence="2 3">
    <name type="scientific">Isoptericola luteus</name>
    <dbReference type="NCBI Taxonomy" id="2879484"/>
    <lineage>
        <taxon>Bacteria</taxon>
        <taxon>Bacillati</taxon>
        <taxon>Actinomycetota</taxon>
        <taxon>Actinomycetes</taxon>
        <taxon>Micrococcales</taxon>
        <taxon>Promicromonosporaceae</taxon>
        <taxon>Isoptericola</taxon>
    </lineage>
</organism>
<gene>
    <name evidence="2" type="ORF">LEP48_12510</name>
</gene>
<dbReference type="Gene3D" id="3.40.50.300">
    <property type="entry name" value="P-loop containing nucleotide triphosphate hydrolases"/>
    <property type="match status" value="1"/>
</dbReference>